<dbReference type="AlphaFoldDB" id="A0A6P9BFC9"/>
<evidence type="ECO:0000259" key="7">
    <source>
        <dbReference type="PROSITE" id="PS50145"/>
    </source>
</evidence>
<keyword evidence="1 5" id="KW-0479">Metal-binding</keyword>
<feature type="compositionally biased region" description="Polar residues" evidence="6">
    <location>
        <begin position="269"/>
        <end position="280"/>
    </location>
</feature>
<dbReference type="Gene3D" id="3.30.40.150">
    <property type="entry name" value="TRAF-like zinc-finger, N-terminal subdomain"/>
    <property type="match status" value="1"/>
</dbReference>
<evidence type="ECO:0000313" key="9">
    <source>
        <dbReference type="Proteomes" id="UP001652622"/>
    </source>
</evidence>
<feature type="zinc finger region" description="TRAF-type" evidence="5">
    <location>
        <begin position="95"/>
        <end position="145"/>
    </location>
</feature>
<feature type="domain" description="F-box" evidence="8">
    <location>
        <begin position="602"/>
        <end position="656"/>
    </location>
</feature>
<dbReference type="PANTHER" id="PTHR15933:SF1">
    <property type="entry name" value="F-BOX ONLY PROTEIN 40"/>
    <property type="match status" value="1"/>
</dbReference>
<dbReference type="GO" id="GO:0061630">
    <property type="term" value="F:ubiquitin protein ligase activity"/>
    <property type="evidence" value="ECO:0007669"/>
    <property type="project" value="InterPro"/>
</dbReference>
<dbReference type="GeneID" id="117661865"/>
<dbReference type="InterPro" id="IPR031890">
    <property type="entry name" value="Fbxo30/Fbxo40"/>
</dbReference>
<dbReference type="GO" id="GO:0005737">
    <property type="term" value="C:cytoplasm"/>
    <property type="evidence" value="ECO:0007669"/>
    <property type="project" value="TreeGrafter"/>
</dbReference>
<keyword evidence="3" id="KW-0833">Ubl conjugation pathway</keyword>
<dbReference type="Pfam" id="PF15966">
    <property type="entry name" value="F-box_4"/>
    <property type="match status" value="1"/>
</dbReference>
<evidence type="ECO:0000256" key="2">
    <source>
        <dbReference type="ARBA" id="ARBA00022771"/>
    </source>
</evidence>
<keyword evidence="4 5" id="KW-0862">Zinc</keyword>
<dbReference type="RefSeq" id="XP_034266981.1">
    <property type="nucleotide sequence ID" value="XM_034411090.1"/>
</dbReference>
<keyword evidence="9" id="KW-1185">Reference proteome</keyword>
<dbReference type="KEGG" id="pgut:117661865"/>
<dbReference type="OMA" id="RKKIWQF"/>
<evidence type="ECO:0000259" key="8">
    <source>
        <dbReference type="PROSITE" id="PS50181"/>
    </source>
</evidence>
<dbReference type="Gene3D" id="1.20.1280.50">
    <property type="match status" value="1"/>
</dbReference>
<evidence type="ECO:0000256" key="3">
    <source>
        <dbReference type="ARBA" id="ARBA00022786"/>
    </source>
</evidence>
<reference evidence="10" key="1">
    <citation type="submission" date="2025-08" db="UniProtKB">
        <authorList>
            <consortium name="RefSeq"/>
        </authorList>
    </citation>
    <scope>IDENTIFICATION</scope>
    <source>
        <tissue evidence="10">Blood</tissue>
    </source>
</reference>
<protein>
    <submittedName>
        <fullName evidence="10">F-box only protein 40 isoform X1</fullName>
    </submittedName>
</protein>
<dbReference type="InterPro" id="IPR001810">
    <property type="entry name" value="F-box_dom"/>
</dbReference>
<dbReference type="InterPro" id="IPR001293">
    <property type="entry name" value="Znf_TRAF"/>
</dbReference>
<name>A0A6P9BFC9_PANGU</name>
<gene>
    <name evidence="10" type="primary">FBXO40</name>
</gene>
<dbReference type="PROSITE" id="PS50181">
    <property type="entry name" value="FBOX"/>
    <property type="match status" value="1"/>
</dbReference>
<dbReference type="Pfam" id="PF15965">
    <property type="entry name" value="zf-TRAF_2"/>
    <property type="match status" value="1"/>
</dbReference>
<sequence>MYMKRDCTFNGRQASRTLCRQMSEQLGVKRNARHQRQLTGAMISRRQTPLGLHKHCEKCFNKYCQAPAEPSVSCVVISCHSHCGAVFHMCKEDDHKLLCPQEQVSCINSVYGCPFTMARFKVAKHLQVCPASIVSCSMEWNRWPCADSEAILHENIMKQQSKDECLDVAIALRDQAALFKALKMAELFPECRGACTLEETTDDIDYFEEKAVGGIAEQGTTNEAEAVVLTQQERENLAKNKEGVDLIGYKSWENMFSKEFKACQAADLSPSNTKNASESGSPRKEHASGSTVEAASGTEDTEKNKIHQINLAAEKTGLAPWQDGVLERLKNEVPVGEYNMYLVHHGRMLIHFGQMPACTPREKDFVYGNLEVQELKTETTFRPPVSYCGKRAKLGDPLAHKKPGKSISLDTSELDVDVEELPKSNTIKSTLLCALERELKGHEISKTKSTDALYVDIGTQTYSFVAQPFSSRAVLADILDTKDPLDLHLHLHSESVTQRYNKSSSAFTFSCNHFFRRDEFSSHFKNVHADIQSSLDGWFQRRCPLAYLGCTFVQYPWHPSGQKTNVIYNQHLMAFAVKPEIDPVLSEAKKSNFIRSRQRNERIALTNLPLEILKYIAGFLDSVSLSQLAQVSVQMRDICATLLHERGMVFLLWKKKRYSHGRTSWRVCGKIWKFSTLFSTINRWQLSNIPSIAVHLKTCPFYEVEHKQDPILLTSMLLPQEQTEENLVSTFKHRRGCGPGSKKFQEDCTDF</sequence>
<keyword evidence="2 5" id="KW-0863">Zinc-finger</keyword>
<evidence type="ECO:0000313" key="10">
    <source>
        <dbReference type="RefSeq" id="XP_034266981.1"/>
    </source>
</evidence>
<evidence type="ECO:0000256" key="4">
    <source>
        <dbReference type="ARBA" id="ARBA00022833"/>
    </source>
</evidence>
<dbReference type="CTD" id="51725"/>
<organism evidence="9 10">
    <name type="scientific">Pantherophis guttatus</name>
    <name type="common">Corn snake</name>
    <name type="synonym">Elaphe guttata</name>
    <dbReference type="NCBI Taxonomy" id="94885"/>
    <lineage>
        <taxon>Eukaryota</taxon>
        <taxon>Metazoa</taxon>
        <taxon>Chordata</taxon>
        <taxon>Craniata</taxon>
        <taxon>Vertebrata</taxon>
        <taxon>Euteleostomi</taxon>
        <taxon>Lepidosauria</taxon>
        <taxon>Squamata</taxon>
        <taxon>Bifurcata</taxon>
        <taxon>Unidentata</taxon>
        <taxon>Episquamata</taxon>
        <taxon>Toxicofera</taxon>
        <taxon>Serpentes</taxon>
        <taxon>Colubroidea</taxon>
        <taxon>Colubridae</taxon>
        <taxon>Colubrinae</taxon>
        <taxon>Pantherophis</taxon>
    </lineage>
</organism>
<dbReference type="SUPFAM" id="SSF81383">
    <property type="entry name" value="F-box domain"/>
    <property type="match status" value="1"/>
</dbReference>
<proteinExistence type="predicted"/>
<dbReference type="InterPro" id="IPR043013">
    <property type="entry name" value="Znf_TRAF_N"/>
</dbReference>
<dbReference type="PROSITE" id="PS50145">
    <property type="entry name" value="ZF_TRAF"/>
    <property type="match status" value="1"/>
</dbReference>
<dbReference type="InterPro" id="IPR036047">
    <property type="entry name" value="F-box-like_dom_sf"/>
</dbReference>
<accession>A0A6P9BFC9</accession>
<feature type="domain" description="TRAF-type" evidence="7">
    <location>
        <begin position="95"/>
        <end position="145"/>
    </location>
</feature>
<feature type="region of interest" description="Disordered" evidence="6">
    <location>
        <begin position="267"/>
        <end position="304"/>
    </location>
</feature>
<evidence type="ECO:0000256" key="6">
    <source>
        <dbReference type="SAM" id="MobiDB-lite"/>
    </source>
</evidence>
<evidence type="ECO:0000256" key="1">
    <source>
        <dbReference type="ARBA" id="ARBA00022723"/>
    </source>
</evidence>
<dbReference type="GO" id="GO:0008270">
    <property type="term" value="F:zinc ion binding"/>
    <property type="evidence" value="ECO:0007669"/>
    <property type="project" value="UniProtKB-KW"/>
</dbReference>
<dbReference type="InParanoid" id="A0A6P9BFC9"/>
<dbReference type="PANTHER" id="PTHR15933">
    <property type="entry name" value="PROTEIN CBG16327"/>
    <property type="match status" value="1"/>
</dbReference>
<dbReference type="Proteomes" id="UP001652622">
    <property type="component" value="Unplaced"/>
</dbReference>
<evidence type="ECO:0000256" key="5">
    <source>
        <dbReference type="PROSITE-ProRule" id="PRU00207"/>
    </source>
</evidence>